<evidence type="ECO:0000256" key="5">
    <source>
        <dbReference type="ARBA" id="ARBA00022857"/>
    </source>
</evidence>
<dbReference type="EC" id="1.14.13.168" evidence="8"/>
<gene>
    <name evidence="10" type="ORF">Scep_000765</name>
</gene>
<proteinExistence type="inferred from homology"/>
<comment type="caution">
    <text evidence="10">The sequence shown here is derived from an EMBL/GenBank/DDBJ whole genome shotgun (WGS) entry which is preliminary data.</text>
</comment>
<evidence type="ECO:0000313" key="11">
    <source>
        <dbReference type="Proteomes" id="UP001419268"/>
    </source>
</evidence>
<reference evidence="10 11" key="1">
    <citation type="submission" date="2024-01" db="EMBL/GenBank/DDBJ databases">
        <title>Genome assemblies of Stephania.</title>
        <authorList>
            <person name="Yang L."/>
        </authorList>
    </citation>
    <scope>NUCLEOTIDE SEQUENCE [LARGE SCALE GENOMIC DNA]</scope>
    <source>
        <strain evidence="10">JXDWG</strain>
        <tissue evidence="10">Leaf</tissue>
    </source>
</reference>
<dbReference type="SUPFAM" id="SSF51905">
    <property type="entry name" value="FAD/NAD(P)-binding domain"/>
    <property type="match status" value="2"/>
</dbReference>
<dbReference type="FunFam" id="3.50.50.60:FF:000100">
    <property type="entry name" value="Flavin-containing monooxygenase"/>
    <property type="match status" value="1"/>
</dbReference>
<dbReference type="PROSITE" id="PS51257">
    <property type="entry name" value="PROKAR_LIPOPROTEIN"/>
    <property type="match status" value="1"/>
</dbReference>
<dbReference type="GO" id="GO:0050660">
    <property type="term" value="F:flavin adenine dinucleotide binding"/>
    <property type="evidence" value="ECO:0007669"/>
    <property type="project" value="TreeGrafter"/>
</dbReference>
<dbReference type="Proteomes" id="UP001419268">
    <property type="component" value="Unassembled WGS sequence"/>
</dbReference>
<dbReference type="InterPro" id="IPR036188">
    <property type="entry name" value="FAD/NAD-bd_sf"/>
</dbReference>
<evidence type="ECO:0000256" key="6">
    <source>
        <dbReference type="ARBA" id="ARBA00023002"/>
    </source>
</evidence>
<dbReference type="InterPro" id="IPR050982">
    <property type="entry name" value="Auxin_biosynth/cation_transpt"/>
</dbReference>
<evidence type="ECO:0000256" key="9">
    <source>
        <dbReference type="ARBA" id="ARBA00047707"/>
    </source>
</evidence>
<protein>
    <recommendedName>
        <fullName evidence="8">indole-3-pyruvate monooxygenase</fullName>
        <ecNumber evidence="8">1.14.13.168</ecNumber>
    </recommendedName>
</protein>
<dbReference type="PRINTS" id="PR00469">
    <property type="entry name" value="PNDRDTASEII"/>
</dbReference>
<evidence type="ECO:0000256" key="1">
    <source>
        <dbReference type="ARBA" id="ARBA00001974"/>
    </source>
</evidence>
<comment type="catalytic activity">
    <reaction evidence="9">
        <text>indole-3-pyruvate + NADPH + O2 + H(+) = (indol-3-yl)acetate + CO2 + NADP(+) + H2O</text>
        <dbReference type="Rhea" id="RHEA:34331"/>
        <dbReference type="ChEBI" id="CHEBI:15377"/>
        <dbReference type="ChEBI" id="CHEBI:15378"/>
        <dbReference type="ChEBI" id="CHEBI:15379"/>
        <dbReference type="ChEBI" id="CHEBI:16526"/>
        <dbReference type="ChEBI" id="CHEBI:17640"/>
        <dbReference type="ChEBI" id="CHEBI:30854"/>
        <dbReference type="ChEBI" id="CHEBI:57783"/>
        <dbReference type="ChEBI" id="CHEBI:58349"/>
        <dbReference type="EC" id="1.14.13.168"/>
    </reaction>
</comment>
<keyword evidence="4" id="KW-0274">FAD</keyword>
<keyword evidence="7" id="KW-0503">Monooxygenase</keyword>
<evidence type="ECO:0000256" key="2">
    <source>
        <dbReference type="ARBA" id="ARBA00009183"/>
    </source>
</evidence>
<comment type="cofactor">
    <cofactor evidence="1">
        <name>FAD</name>
        <dbReference type="ChEBI" id="CHEBI:57692"/>
    </cofactor>
</comment>
<evidence type="ECO:0000256" key="8">
    <source>
        <dbReference type="ARBA" id="ARBA00039148"/>
    </source>
</evidence>
<keyword evidence="6" id="KW-0560">Oxidoreductase</keyword>
<dbReference type="Gene3D" id="3.50.50.60">
    <property type="entry name" value="FAD/NAD(P)-binding domain"/>
    <property type="match status" value="1"/>
</dbReference>
<name>A0AAP0LAG9_9MAGN</name>
<evidence type="ECO:0000256" key="4">
    <source>
        <dbReference type="ARBA" id="ARBA00022827"/>
    </source>
</evidence>
<keyword evidence="3" id="KW-0285">Flavoprotein</keyword>
<dbReference type="PRINTS" id="PR00368">
    <property type="entry name" value="FADPNR"/>
</dbReference>
<keyword evidence="11" id="KW-1185">Reference proteome</keyword>
<evidence type="ECO:0000256" key="3">
    <source>
        <dbReference type="ARBA" id="ARBA00022630"/>
    </source>
</evidence>
<comment type="similarity">
    <text evidence="2">Belongs to the FMO family.</text>
</comment>
<evidence type="ECO:0000256" key="7">
    <source>
        <dbReference type="ARBA" id="ARBA00023033"/>
    </source>
</evidence>
<sequence>MSSELKRVWFPGPVIIGAGPSGLAAAACLKEKGVPSLILERENCIASLWKMKTYDRLKLHLPKKFCQLPYMEFPSEISDYLTKEQFISYLDAYAKRYSIDPMFGEEVRLAEYDSNLGFWRVQTKEFDFICRWLIVSAGENAEPVLPEITGISDFQGRVLHSSLYENGADFEGERVLVVGCGNSGMEISLDLCNSGAQTSLVVRNKLHVLPREMFGRSTFALSMGLLKWFPRKLVDCFLLLCSWFILGDTARYGFKRPEVGPLELKATKGKTPVLDVGTLDRIKTGQIKVVPSIHKFTTTGVEFSDGRVEEFGSVILATGYRSNVCSWLKEAEFFNQKGYPQNPFPNSWKGKKGLYSVGFTGRGLSAESMDAKKVAEDIARQWHSETKHLPMEL</sequence>
<organism evidence="10 11">
    <name type="scientific">Stephania cephalantha</name>
    <dbReference type="NCBI Taxonomy" id="152367"/>
    <lineage>
        <taxon>Eukaryota</taxon>
        <taxon>Viridiplantae</taxon>
        <taxon>Streptophyta</taxon>
        <taxon>Embryophyta</taxon>
        <taxon>Tracheophyta</taxon>
        <taxon>Spermatophyta</taxon>
        <taxon>Magnoliopsida</taxon>
        <taxon>Ranunculales</taxon>
        <taxon>Menispermaceae</taxon>
        <taxon>Menispermoideae</taxon>
        <taxon>Cissampelideae</taxon>
        <taxon>Stephania</taxon>
    </lineage>
</organism>
<evidence type="ECO:0000313" key="10">
    <source>
        <dbReference type="EMBL" id="KAK9165574.1"/>
    </source>
</evidence>
<dbReference type="EMBL" id="JBBNAG010000001">
    <property type="protein sequence ID" value="KAK9165574.1"/>
    <property type="molecule type" value="Genomic_DNA"/>
</dbReference>
<accession>A0AAP0LAG9</accession>
<dbReference type="AlphaFoldDB" id="A0AAP0LAG9"/>
<dbReference type="PANTHER" id="PTHR43539:SF56">
    <property type="entry name" value="EXPRESSED PROTEIN"/>
    <property type="match status" value="1"/>
</dbReference>
<keyword evidence="5" id="KW-0521">NADP</keyword>
<dbReference type="GO" id="GO:0103075">
    <property type="term" value="F:indole-3-pyruvate monooxygenase activity"/>
    <property type="evidence" value="ECO:0007669"/>
    <property type="project" value="UniProtKB-EC"/>
</dbReference>
<dbReference type="Pfam" id="PF13738">
    <property type="entry name" value="Pyr_redox_3"/>
    <property type="match status" value="1"/>
</dbReference>
<dbReference type="PANTHER" id="PTHR43539">
    <property type="entry name" value="FLAVIN-BINDING MONOOXYGENASE-LIKE PROTEIN (AFU_ORTHOLOGUE AFUA_4G09220)"/>
    <property type="match status" value="1"/>
</dbReference>